<dbReference type="AlphaFoldDB" id="A0ABD2MBA7"/>
<keyword evidence="1" id="KW-1133">Transmembrane helix</keyword>
<keyword evidence="1" id="KW-0812">Transmembrane</keyword>
<name>A0ABD2MBA7_9BILA</name>
<keyword evidence="1" id="KW-0472">Membrane</keyword>
<accession>A0ABD2MBA7</accession>
<evidence type="ECO:0000313" key="3">
    <source>
        <dbReference type="Proteomes" id="UP001620626"/>
    </source>
</evidence>
<gene>
    <name evidence="2" type="ORF">niasHT_002545</name>
</gene>
<proteinExistence type="predicted"/>
<protein>
    <submittedName>
        <fullName evidence="2">Uncharacterized protein</fullName>
    </submittedName>
</protein>
<comment type="caution">
    <text evidence="2">The sequence shown here is derived from an EMBL/GenBank/DDBJ whole genome shotgun (WGS) entry which is preliminary data.</text>
</comment>
<sequence>MQLHTAELNENEENVTLIFLIETLWLSSTLLLCITMIVGCACCSLQFTRIHQRQRTASSVGEEDIKFSEKLAKDASPSFGPSIYLDSTGGAPEKFV</sequence>
<feature type="transmembrane region" description="Helical" evidence="1">
    <location>
        <begin position="24"/>
        <end position="45"/>
    </location>
</feature>
<evidence type="ECO:0000256" key="1">
    <source>
        <dbReference type="SAM" id="Phobius"/>
    </source>
</evidence>
<reference evidence="2 3" key="1">
    <citation type="submission" date="2024-10" db="EMBL/GenBank/DDBJ databases">
        <authorList>
            <person name="Kim D."/>
        </authorList>
    </citation>
    <scope>NUCLEOTIDE SEQUENCE [LARGE SCALE GENOMIC DNA]</scope>
    <source>
        <strain evidence="2">BH-2024</strain>
    </source>
</reference>
<evidence type="ECO:0000313" key="2">
    <source>
        <dbReference type="EMBL" id="KAL3124801.1"/>
    </source>
</evidence>
<organism evidence="2 3">
    <name type="scientific">Heterodera trifolii</name>
    <dbReference type="NCBI Taxonomy" id="157864"/>
    <lineage>
        <taxon>Eukaryota</taxon>
        <taxon>Metazoa</taxon>
        <taxon>Ecdysozoa</taxon>
        <taxon>Nematoda</taxon>
        <taxon>Chromadorea</taxon>
        <taxon>Rhabditida</taxon>
        <taxon>Tylenchina</taxon>
        <taxon>Tylenchomorpha</taxon>
        <taxon>Tylenchoidea</taxon>
        <taxon>Heteroderidae</taxon>
        <taxon>Heteroderinae</taxon>
        <taxon>Heterodera</taxon>
    </lineage>
</organism>
<dbReference type="Proteomes" id="UP001620626">
    <property type="component" value="Unassembled WGS sequence"/>
</dbReference>
<dbReference type="EMBL" id="JBICBT010000062">
    <property type="protein sequence ID" value="KAL3124801.1"/>
    <property type="molecule type" value="Genomic_DNA"/>
</dbReference>
<keyword evidence="3" id="KW-1185">Reference proteome</keyword>